<keyword evidence="11 14" id="KW-0408">Iron</keyword>
<evidence type="ECO:0000313" key="16">
    <source>
        <dbReference type="EMBL" id="SFC35273.1"/>
    </source>
</evidence>
<keyword evidence="10 14" id="KW-0560">Oxidoreductase</keyword>
<dbReference type="PANTHER" id="PTHR40255:SF1">
    <property type="entry name" value="PROTOPORPHYRINOGEN IX OXIDASE"/>
    <property type="match status" value="1"/>
</dbReference>
<keyword evidence="6 14" id="KW-0349">Heme</keyword>
<dbReference type="STRING" id="1123010.SAMN02745724_01467"/>
<evidence type="ECO:0000256" key="7">
    <source>
        <dbReference type="ARBA" id="ARBA00022692"/>
    </source>
</evidence>
<evidence type="ECO:0000256" key="6">
    <source>
        <dbReference type="ARBA" id="ARBA00022617"/>
    </source>
</evidence>
<feature type="transmembrane region" description="Helical" evidence="14">
    <location>
        <begin position="82"/>
        <end position="102"/>
    </location>
</feature>
<keyword evidence="8 14" id="KW-0479">Metal-binding</keyword>
<name>A0A1I1INE3_9GAMM</name>
<keyword evidence="9 14" id="KW-1133">Transmembrane helix</keyword>
<comment type="function">
    <text evidence="14 15">Catalyzes the oxidation of protoporphyrinogen IX to protoporphyrin IX.</text>
</comment>
<evidence type="ECO:0000256" key="12">
    <source>
        <dbReference type="ARBA" id="ARBA00023136"/>
    </source>
</evidence>
<reference evidence="16 17" key="1">
    <citation type="submission" date="2016-10" db="EMBL/GenBank/DDBJ databases">
        <authorList>
            <person name="de Groot N.N."/>
        </authorList>
    </citation>
    <scope>NUCLEOTIDE SEQUENCE [LARGE SCALE GENOMIC DNA]</scope>
    <source>
        <strain evidence="16 17">DSM 6059</strain>
    </source>
</reference>
<dbReference type="GO" id="GO:0070818">
    <property type="term" value="F:protoporphyrinogen oxidase activity"/>
    <property type="evidence" value="ECO:0007669"/>
    <property type="project" value="UniProtKB-UniRule"/>
</dbReference>
<protein>
    <recommendedName>
        <fullName evidence="4 14">Protoporphyrinogen IX oxidase</fullName>
        <shortName evidence="14">PPO</shortName>
        <ecNumber evidence="14 15">1.3.99.-</ecNumber>
    </recommendedName>
</protein>
<dbReference type="PIRSF" id="PIRSF004638">
    <property type="entry name" value="UCP004638"/>
    <property type="match status" value="1"/>
</dbReference>
<dbReference type="InterPro" id="IPR005265">
    <property type="entry name" value="HemJ-like"/>
</dbReference>
<dbReference type="RefSeq" id="WP_091982336.1">
    <property type="nucleotide sequence ID" value="NZ_FOLO01000008.1"/>
</dbReference>
<evidence type="ECO:0000256" key="13">
    <source>
        <dbReference type="ARBA" id="ARBA00048390"/>
    </source>
</evidence>
<dbReference type="AlphaFoldDB" id="A0A1I1INE3"/>
<comment type="similarity">
    <text evidence="3 14 15">Belongs to the HemJ family.</text>
</comment>
<dbReference type="GO" id="GO:0046872">
    <property type="term" value="F:metal ion binding"/>
    <property type="evidence" value="ECO:0007669"/>
    <property type="project" value="UniProtKB-UniRule"/>
</dbReference>
<comment type="catalytic activity">
    <reaction evidence="13 14 15">
        <text>protoporphyrinogen IX + 3 A = protoporphyrin IX + 3 AH2</text>
        <dbReference type="Rhea" id="RHEA:62000"/>
        <dbReference type="ChEBI" id="CHEBI:13193"/>
        <dbReference type="ChEBI" id="CHEBI:17499"/>
        <dbReference type="ChEBI" id="CHEBI:57306"/>
        <dbReference type="ChEBI" id="CHEBI:57307"/>
    </reaction>
</comment>
<accession>A0A1I1INE3</accession>
<dbReference type="PANTHER" id="PTHR40255">
    <property type="entry name" value="UPF0093 MEMBRANE PROTEIN SLR1790"/>
    <property type="match status" value="1"/>
</dbReference>
<evidence type="ECO:0000256" key="3">
    <source>
        <dbReference type="ARBA" id="ARBA00006501"/>
    </source>
</evidence>
<dbReference type="GO" id="GO:0006782">
    <property type="term" value="P:protoporphyrinogen IX biosynthetic process"/>
    <property type="evidence" value="ECO:0007669"/>
    <property type="project" value="UniProtKB-UniRule"/>
</dbReference>
<proteinExistence type="inferred from homology"/>
<comment type="cofactor">
    <cofactor evidence="14 15">
        <name>heme b</name>
        <dbReference type="ChEBI" id="CHEBI:60344"/>
    </cofactor>
    <text evidence="14 15">Binds 1 heme b (iron(II)-protoporphyrin IX) group per subunit.</text>
</comment>
<feature type="binding site" description="axial binding residue" evidence="14">
    <location>
        <position position="87"/>
    </location>
    <ligand>
        <name>heme</name>
        <dbReference type="ChEBI" id="CHEBI:30413"/>
    </ligand>
    <ligandPart>
        <name>Fe</name>
        <dbReference type="ChEBI" id="CHEBI:18248"/>
    </ligandPart>
</feature>
<evidence type="ECO:0000256" key="14">
    <source>
        <dbReference type="HAMAP-Rule" id="MF_02239"/>
    </source>
</evidence>
<evidence type="ECO:0000256" key="1">
    <source>
        <dbReference type="ARBA" id="ARBA00004651"/>
    </source>
</evidence>
<keyword evidence="5 14" id="KW-1003">Cell membrane</keyword>
<evidence type="ECO:0000313" key="17">
    <source>
        <dbReference type="Proteomes" id="UP000198862"/>
    </source>
</evidence>
<evidence type="ECO:0000256" key="11">
    <source>
        <dbReference type="ARBA" id="ARBA00023004"/>
    </source>
</evidence>
<dbReference type="EMBL" id="FOLO01000008">
    <property type="protein sequence ID" value="SFC35273.1"/>
    <property type="molecule type" value="Genomic_DNA"/>
</dbReference>
<dbReference type="EC" id="1.3.99.-" evidence="14 15"/>
<dbReference type="GO" id="GO:0005886">
    <property type="term" value="C:plasma membrane"/>
    <property type="evidence" value="ECO:0007669"/>
    <property type="project" value="UniProtKB-SubCell"/>
</dbReference>
<dbReference type="OrthoDB" id="9800824at2"/>
<feature type="transmembrane region" description="Helical" evidence="14">
    <location>
        <begin position="122"/>
        <end position="140"/>
    </location>
</feature>
<dbReference type="HAMAP" id="MF_02239">
    <property type="entry name" value="HemJ"/>
    <property type="match status" value="1"/>
</dbReference>
<comment type="subcellular location">
    <subcellularLocation>
        <location evidence="1 14">Cell membrane</location>
        <topology evidence="1 14">Multi-pass membrane protein</topology>
    </subcellularLocation>
</comment>
<organism evidence="16 17">
    <name type="scientific">Pseudoalteromonas denitrificans DSM 6059</name>
    <dbReference type="NCBI Taxonomy" id="1123010"/>
    <lineage>
        <taxon>Bacteria</taxon>
        <taxon>Pseudomonadati</taxon>
        <taxon>Pseudomonadota</taxon>
        <taxon>Gammaproteobacteria</taxon>
        <taxon>Alteromonadales</taxon>
        <taxon>Pseudoalteromonadaceae</taxon>
        <taxon>Pseudoalteromonas</taxon>
    </lineage>
</organism>
<dbReference type="Pfam" id="PF03653">
    <property type="entry name" value="UPF0093"/>
    <property type="match status" value="1"/>
</dbReference>
<feature type="transmembrane region" description="Helical" evidence="14">
    <location>
        <begin position="51"/>
        <end position="70"/>
    </location>
</feature>
<keyword evidence="7 14" id="KW-0812">Transmembrane</keyword>
<dbReference type="Proteomes" id="UP000198862">
    <property type="component" value="Unassembled WGS sequence"/>
</dbReference>
<comment type="pathway">
    <text evidence="2 14 15">Porphyrin-containing compound metabolism; protoporphyrin-IX biosynthesis; protoporphyrin-IX from protoporphyrinogen-IX: step 1/1.</text>
</comment>
<evidence type="ECO:0000256" key="15">
    <source>
        <dbReference type="PIRNR" id="PIRNR004638"/>
    </source>
</evidence>
<keyword evidence="17" id="KW-1185">Reference proteome</keyword>
<evidence type="ECO:0000256" key="5">
    <source>
        <dbReference type="ARBA" id="ARBA00022475"/>
    </source>
</evidence>
<evidence type="ECO:0000256" key="9">
    <source>
        <dbReference type="ARBA" id="ARBA00022989"/>
    </source>
</evidence>
<dbReference type="UniPathway" id="UPA00251">
    <property type="reaction ID" value="UER00324"/>
</dbReference>
<evidence type="ECO:0000256" key="8">
    <source>
        <dbReference type="ARBA" id="ARBA00022723"/>
    </source>
</evidence>
<comment type="subunit">
    <text evidence="14">Homodimer.</text>
</comment>
<sequence length="144" mass="17287">MTTFLIYKSLHIFFMVAWFAGIFYLPRLFVYHAMTNNKESQEMLKIMERKLLYFVTPFAILTLIFGSLMIYEYGRQWFKMSIWLHIKLVLVIGLYVYHGYCFKLLADFKQDKNTKSDKFYRIINELPVLVLLAIIFLAILKPLF</sequence>
<keyword evidence="12 14" id="KW-0472">Membrane</keyword>
<evidence type="ECO:0000256" key="4">
    <source>
        <dbReference type="ARBA" id="ARBA00017504"/>
    </source>
</evidence>
<evidence type="ECO:0000256" key="10">
    <source>
        <dbReference type="ARBA" id="ARBA00023002"/>
    </source>
</evidence>
<gene>
    <name evidence="16" type="ORF">SAMN02745724_01467</name>
</gene>
<evidence type="ECO:0000256" key="2">
    <source>
        <dbReference type="ARBA" id="ARBA00005073"/>
    </source>
</evidence>
<feature type="transmembrane region" description="Helical" evidence="14">
    <location>
        <begin position="12"/>
        <end position="30"/>
    </location>
</feature>
<feature type="binding site" description="axial binding residue" evidence="14">
    <location>
        <position position="11"/>
    </location>
    <ligand>
        <name>heme</name>
        <dbReference type="ChEBI" id="CHEBI:30413"/>
    </ligand>
    <ligandPart>
        <name>Fe</name>
        <dbReference type="ChEBI" id="CHEBI:18248"/>
    </ligandPart>
</feature>